<reference evidence="1" key="1">
    <citation type="journal article" date="2014" name="Front. Microbiol.">
        <title>High frequency of phylogenetically diverse reductive dehalogenase-homologous genes in deep subseafloor sedimentary metagenomes.</title>
        <authorList>
            <person name="Kawai M."/>
            <person name="Futagami T."/>
            <person name="Toyoda A."/>
            <person name="Takaki Y."/>
            <person name="Nishi S."/>
            <person name="Hori S."/>
            <person name="Arai W."/>
            <person name="Tsubouchi T."/>
            <person name="Morono Y."/>
            <person name="Uchiyama I."/>
            <person name="Ito T."/>
            <person name="Fujiyama A."/>
            <person name="Inagaki F."/>
            <person name="Takami H."/>
        </authorList>
    </citation>
    <scope>NUCLEOTIDE SEQUENCE</scope>
    <source>
        <strain evidence="1">Expedition CK06-06</strain>
    </source>
</reference>
<feature type="non-terminal residue" evidence="1">
    <location>
        <position position="129"/>
    </location>
</feature>
<dbReference type="AlphaFoldDB" id="X1CVM0"/>
<evidence type="ECO:0000313" key="1">
    <source>
        <dbReference type="EMBL" id="GAH00150.1"/>
    </source>
</evidence>
<proteinExistence type="predicted"/>
<comment type="caution">
    <text evidence="1">The sequence shown here is derived from an EMBL/GenBank/DDBJ whole genome shotgun (WGS) entry which is preliminary data.</text>
</comment>
<name>X1CVM0_9ZZZZ</name>
<protein>
    <submittedName>
        <fullName evidence="1">Uncharacterized protein</fullName>
    </submittedName>
</protein>
<accession>X1CVM0</accession>
<gene>
    <name evidence="1" type="ORF">S01H4_51523</name>
</gene>
<sequence length="129" mass="14478">MVEKVTFDPDNRLIIINDGVTSLDAEIDLYSAAKREWKDDETLNKLKLPLRTIAGDPLPGGKFYGAAFFLQNQAGWRIRPHEADHELMLVGNLYPEDEFLPIIIPTIGPYTVTVSMERSSLTQMILTGS</sequence>
<organism evidence="1">
    <name type="scientific">marine sediment metagenome</name>
    <dbReference type="NCBI Taxonomy" id="412755"/>
    <lineage>
        <taxon>unclassified sequences</taxon>
        <taxon>metagenomes</taxon>
        <taxon>ecological metagenomes</taxon>
    </lineage>
</organism>
<dbReference type="EMBL" id="BART01029347">
    <property type="protein sequence ID" value="GAH00150.1"/>
    <property type="molecule type" value="Genomic_DNA"/>
</dbReference>